<proteinExistence type="inferred from homology"/>
<evidence type="ECO:0000256" key="7">
    <source>
        <dbReference type="ARBA" id="ARBA00024226"/>
    </source>
</evidence>
<dbReference type="EMBL" id="CP049220">
    <property type="protein sequence ID" value="QTG17236.1"/>
    <property type="molecule type" value="Genomic_DNA"/>
</dbReference>
<evidence type="ECO:0000256" key="5">
    <source>
        <dbReference type="ARBA" id="ARBA00023002"/>
    </source>
</evidence>
<keyword evidence="6" id="KW-0558">Oxidation</keyword>
<dbReference type="InterPro" id="IPR016163">
    <property type="entry name" value="Ald_DH_C"/>
</dbReference>
<dbReference type="CDD" id="cd07138">
    <property type="entry name" value="ALDH_CddD_SSP0762"/>
    <property type="match status" value="1"/>
</dbReference>
<evidence type="ECO:0000256" key="6">
    <source>
        <dbReference type="ARBA" id="ARBA00023097"/>
    </source>
</evidence>
<gene>
    <name evidence="12" type="ORF">G6M86_28600</name>
</gene>
<evidence type="ECO:0000256" key="8">
    <source>
        <dbReference type="ARBA" id="ARBA00049194"/>
    </source>
</evidence>
<evidence type="ECO:0000256" key="4">
    <source>
        <dbReference type="ARBA" id="ARBA00022958"/>
    </source>
</evidence>
<keyword evidence="4" id="KW-0630">Potassium</keyword>
<evidence type="ECO:0000256" key="9">
    <source>
        <dbReference type="PROSITE-ProRule" id="PRU10007"/>
    </source>
</evidence>
<dbReference type="Gene3D" id="3.40.605.10">
    <property type="entry name" value="Aldehyde Dehydrogenase, Chain A, domain 1"/>
    <property type="match status" value="1"/>
</dbReference>
<keyword evidence="2" id="KW-0479">Metal-binding</keyword>
<organism evidence="12 13">
    <name type="scientific">Agrobacterium tumefaciens</name>
    <dbReference type="NCBI Taxonomy" id="358"/>
    <lineage>
        <taxon>Bacteria</taxon>
        <taxon>Pseudomonadati</taxon>
        <taxon>Pseudomonadota</taxon>
        <taxon>Alphaproteobacteria</taxon>
        <taxon>Hyphomicrobiales</taxon>
        <taxon>Rhizobiaceae</taxon>
        <taxon>Rhizobium/Agrobacterium group</taxon>
        <taxon>Agrobacterium</taxon>
        <taxon>Agrobacterium tumefaciens complex</taxon>
    </lineage>
</organism>
<dbReference type="InterPro" id="IPR015590">
    <property type="entry name" value="Aldehyde_DH_dom"/>
</dbReference>
<evidence type="ECO:0000259" key="11">
    <source>
        <dbReference type="Pfam" id="PF00171"/>
    </source>
</evidence>
<dbReference type="GO" id="GO:0004029">
    <property type="term" value="F:aldehyde dehydrogenase (NAD+) activity"/>
    <property type="evidence" value="ECO:0007669"/>
    <property type="project" value="UniProtKB-EC"/>
</dbReference>
<dbReference type="FunFam" id="3.40.605.10:FF:000007">
    <property type="entry name" value="NAD/NADP-dependent betaine aldehyde dehydrogenase"/>
    <property type="match status" value="1"/>
</dbReference>
<evidence type="ECO:0000256" key="3">
    <source>
        <dbReference type="ARBA" id="ARBA00022857"/>
    </source>
</evidence>
<dbReference type="Gene3D" id="3.40.309.10">
    <property type="entry name" value="Aldehyde Dehydrogenase, Chain A, domain 2"/>
    <property type="match status" value="1"/>
</dbReference>
<dbReference type="InterPro" id="IPR029510">
    <property type="entry name" value="Ald_DH_CS_GLU"/>
</dbReference>
<dbReference type="PROSITE" id="PS00070">
    <property type="entry name" value="ALDEHYDE_DEHYDR_CYS"/>
    <property type="match status" value="1"/>
</dbReference>
<dbReference type="SUPFAM" id="SSF53720">
    <property type="entry name" value="ALDH-like"/>
    <property type="match status" value="1"/>
</dbReference>
<dbReference type="Proteomes" id="UP000663946">
    <property type="component" value="Plasmid pTiQ15_94"/>
</dbReference>
<dbReference type="PROSITE" id="PS00687">
    <property type="entry name" value="ALDEHYDE_DEHYDR_GLU"/>
    <property type="match status" value="1"/>
</dbReference>
<dbReference type="AlphaFoldDB" id="A0AAJ4TDG4"/>
<keyword evidence="12" id="KW-0614">Plasmid</keyword>
<dbReference type="FunFam" id="3.40.309.10:FF:000012">
    <property type="entry name" value="Betaine aldehyde dehydrogenase"/>
    <property type="match status" value="1"/>
</dbReference>
<evidence type="ECO:0000256" key="1">
    <source>
        <dbReference type="ARBA" id="ARBA00009986"/>
    </source>
</evidence>
<accession>A0AAJ4TDG4</accession>
<feature type="domain" description="Aldehyde dehydrogenase" evidence="11">
    <location>
        <begin position="13"/>
        <end position="474"/>
    </location>
</feature>
<dbReference type="PANTHER" id="PTHR42804">
    <property type="entry name" value="ALDEHYDE DEHYDROGENASE"/>
    <property type="match status" value="1"/>
</dbReference>
<evidence type="ECO:0000313" key="13">
    <source>
        <dbReference type="Proteomes" id="UP000663946"/>
    </source>
</evidence>
<dbReference type="InterPro" id="IPR016161">
    <property type="entry name" value="Ald_DH/histidinol_DH"/>
</dbReference>
<sequence>MTKHPSLYIDGTWLQTNSEETFWTVNPSTEEPFAEFGVASVGDVDRAVAAAKKALPAWSTSDKGTRSAALSRILDAYEVRSEDLAVALANEMGAPIDLARASQARSGANHLRAFIKALDAFHFVEPASDEVSGQEVLLEAVGVAALITPWNWPLNQITLKVGAALAAGCTMVLKPSEVSPLSGQIFAEIVDAADLPKGVFNLVHGNGTVTGAALVAHPDVDVISFTGSTRAGIAISQAAAPAIKRVSLELGGKSPSLVFADADLEKAVKWTTSFCFNNTGQSCNAATRLLVERSVYDKAVEIAADVARNTRVDDAAIAGDHIGPLSSKTQFDKVQGCINQALDEGVKLVAGGAGRPEDKQRGFFAKPTVFVDVTAEHSIFRDEVFGPVLAITPFDNEEQAIELANDTVYGLSAYIHTGDAARGRRVARQVRAGMVQLNGSSRAPGTPFGGYKQSGNGREGGRWGIEEFLEVKLVAG</sequence>
<dbReference type="GO" id="GO:0046872">
    <property type="term" value="F:metal ion binding"/>
    <property type="evidence" value="ECO:0007669"/>
    <property type="project" value="UniProtKB-KW"/>
</dbReference>
<comment type="catalytic activity">
    <reaction evidence="8">
        <text>an aldehyde + NAD(+) + H2O = a carboxylate + NADH + 2 H(+)</text>
        <dbReference type="Rhea" id="RHEA:16185"/>
        <dbReference type="ChEBI" id="CHEBI:15377"/>
        <dbReference type="ChEBI" id="CHEBI:15378"/>
        <dbReference type="ChEBI" id="CHEBI:17478"/>
        <dbReference type="ChEBI" id="CHEBI:29067"/>
        <dbReference type="ChEBI" id="CHEBI:57540"/>
        <dbReference type="ChEBI" id="CHEBI:57945"/>
        <dbReference type="EC" id="1.2.1.3"/>
    </reaction>
</comment>
<name>A0AAJ4TDG4_AGRTU</name>
<feature type="active site" evidence="9">
    <location>
        <position position="249"/>
    </location>
</feature>
<keyword evidence="5 10" id="KW-0560">Oxidoreductase</keyword>
<dbReference type="InterPro" id="IPR016160">
    <property type="entry name" value="Ald_DH_CS_CYS"/>
</dbReference>
<dbReference type="RefSeq" id="WP_333722825.1">
    <property type="nucleotide sequence ID" value="NZ_CP049220.1"/>
</dbReference>
<comment type="similarity">
    <text evidence="1 10">Belongs to the aldehyde dehydrogenase family.</text>
</comment>
<protein>
    <recommendedName>
        <fullName evidence="7">aldehyde dehydrogenase (NAD(+))</fullName>
        <ecNumber evidence="7">1.2.1.3</ecNumber>
    </recommendedName>
</protein>
<evidence type="ECO:0000313" key="12">
    <source>
        <dbReference type="EMBL" id="QTG17236.1"/>
    </source>
</evidence>
<keyword evidence="3" id="KW-0521">NADP</keyword>
<evidence type="ECO:0000256" key="10">
    <source>
        <dbReference type="RuleBase" id="RU003345"/>
    </source>
</evidence>
<evidence type="ECO:0000256" key="2">
    <source>
        <dbReference type="ARBA" id="ARBA00022723"/>
    </source>
</evidence>
<dbReference type="EC" id="1.2.1.3" evidence="7"/>
<geneLocation type="plasmid" evidence="12 13">
    <name>pTiQ15_94</name>
</geneLocation>
<dbReference type="Pfam" id="PF00171">
    <property type="entry name" value="Aldedh"/>
    <property type="match status" value="1"/>
</dbReference>
<reference evidence="12" key="1">
    <citation type="submission" date="2020-02" db="EMBL/GenBank/DDBJ databases">
        <title>Unexpected conservation and global transmission of agrobacterial virulence plasmids.</title>
        <authorList>
            <person name="Weisberg A.J."/>
            <person name="Davis E.W. II"/>
            <person name="Tabima J.R."/>
            <person name="Belcher M.S."/>
            <person name="Miller M."/>
            <person name="Kuo C.-H."/>
            <person name="Loper J.E."/>
            <person name="Grunwald N.J."/>
            <person name="Putnam M.L."/>
            <person name="Chang J.H."/>
        </authorList>
    </citation>
    <scope>NUCLEOTIDE SEQUENCE</scope>
    <source>
        <strain evidence="12">Q15/94</strain>
        <plasmid evidence="12">pTiQ15_94</plasmid>
    </source>
</reference>
<dbReference type="PANTHER" id="PTHR42804:SF1">
    <property type="entry name" value="ALDEHYDE DEHYDROGENASE-RELATED"/>
    <property type="match status" value="1"/>
</dbReference>
<dbReference type="InterPro" id="IPR016162">
    <property type="entry name" value="Ald_DH_N"/>
</dbReference>